<reference evidence="3 4" key="1">
    <citation type="submission" date="2018-08" db="EMBL/GenBank/DDBJ databases">
        <title>A genome reference for cultivated species of the human gut microbiota.</title>
        <authorList>
            <person name="Zou Y."/>
            <person name="Xue W."/>
            <person name="Luo G."/>
        </authorList>
    </citation>
    <scope>NUCLEOTIDE SEQUENCE [LARGE SCALE GENOMIC DNA]</scope>
    <source>
        <strain evidence="3 4">AF19-21</strain>
    </source>
</reference>
<keyword evidence="1" id="KW-1133">Transmembrane helix</keyword>
<comment type="caution">
    <text evidence="3">The sequence shown here is derived from an EMBL/GenBank/DDBJ whole genome shotgun (WGS) entry which is preliminary data.</text>
</comment>
<organism evidence="3 4">
    <name type="scientific">Hungatella hathewayi</name>
    <dbReference type="NCBI Taxonomy" id="154046"/>
    <lineage>
        <taxon>Bacteria</taxon>
        <taxon>Bacillati</taxon>
        <taxon>Bacillota</taxon>
        <taxon>Clostridia</taxon>
        <taxon>Lachnospirales</taxon>
        <taxon>Lachnospiraceae</taxon>
        <taxon>Hungatella</taxon>
    </lineage>
</organism>
<evidence type="ECO:0000256" key="1">
    <source>
        <dbReference type="SAM" id="Phobius"/>
    </source>
</evidence>
<keyword evidence="1" id="KW-0472">Membrane</keyword>
<feature type="domain" description="TadE-like" evidence="2">
    <location>
        <begin position="23"/>
        <end position="64"/>
    </location>
</feature>
<proteinExistence type="predicted"/>
<dbReference type="InterPro" id="IPR012495">
    <property type="entry name" value="TadE-like_dom"/>
</dbReference>
<evidence type="ECO:0000313" key="4">
    <source>
        <dbReference type="Proteomes" id="UP000261111"/>
    </source>
</evidence>
<accession>A0A3E2X202</accession>
<dbReference type="EMBL" id="QVIA01000001">
    <property type="protein sequence ID" value="RGC35517.1"/>
    <property type="molecule type" value="Genomic_DNA"/>
</dbReference>
<dbReference type="AlphaFoldDB" id="A0A3E2X202"/>
<keyword evidence="1" id="KW-0812">Transmembrane</keyword>
<sequence>MDVWRTMRLKMEDVLKKKRELNGSVTVEMAYIFPIVIFVIILTIYIVFYWHDKNILLGAAAETAVLAAQSDRQQGGGEPDLQRFYQERTEGKLIWLRLTDVEVELDKTQARVTARAGRGRMRVQAVQITRIPGPEKKIRKKRHLESLTDQEE</sequence>
<feature type="transmembrane region" description="Helical" evidence="1">
    <location>
        <begin position="21"/>
        <end position="50"/>
    </location>
</feature>
<dbReference type="Pfam" id="PF07811">
    <property type="entry name" value="TadE"/>
    <property type="match status" value="1"/>
</dbReference>
<dbReference type="Proteomes" id="UP000261111">
    <property type="component" value="Unassembled WGS sequence"/>
</dbReference>
<protein>
    <submittedName>
        <fullName evidence="3">Pilus assembly protein</fullName>
    </submittedName>
</protein>
<name>A0A3E2X202_9FIRM</name>
<gene>
    <name evidence="3" type="ORF">DWX41_00555</name>
</gene>
<evidence type="ECO:0000259" key="2">
    <source>
        <dbReference type="Pfam" id="PF07811"/>
    </source>
</evidence>
<evidence type="ECO:0000313" key="3">
    <source>
        <dbReference type="EMBL" id="RGC35517.1"/>
    </source>
</evidence>